<accession>A0A976SJV9</accession>
<evidence type="ECO:0000313" key="2">
    <source>
        <dbReference type="Proteomes" id="UP000244811"/>
    </source>
</evidence>
<evidence type="ECO:0000313" key="1">
    <source>
        <dbReference type="EMBL" id="UVC50201.1"/>
    </source>
</evidence>
<dbReference type="Proteomes" id="UP000244811">
    <property type="component" value="Chromosome 4"/>
</dbReference>
<protein>
    <submittedName>
        <fullName evidence="1">CRIPT protein</fullName>
    </submittedName>
</protein>
<dbReference type="EMBL" id="CP056072">
    <property type="protein sequence ID" value="UVC50201.1"/>
    <property type="molecule type" value="Genomic_DNA"/>
</dbReference>
<reference evidence="1" key="1">
    <citation type="submission" date="2022-07" db="EMBL/GenBank/DDBJ databases">
        <title>Evaluation of T. orientalis genome assembly methods using nanopore sequencing and analysis of variation between genomes.</title>
        <authorList>
            <person name="Yam J."/>
            <person name="Micallef M.L."/>
            <person name="Liu M."/>
            <person name="Djordjevic S.P."/>
            <person name="Bogema D.R."/>
            <person name="Jenkins C."/>
        </authorList>
    </citation>
    <scope>NUCLEOTIDE SEQUENCE</scope>
    <source>
        <strain evidence="1">Goon Nure</strain>
    </source>
</reference>
<organism evidence="1 2">
    <name type="scientific">Theileria orientalis</name>
    <dbReference type="NCBI Taxonomy" id="68886"/>
    <lineage>
        <taxon>Eukaryota</taxon>
        <taxon>Sar</taxon>
        <taxon>Alveolata</taxon>
        <taxon>Apicomplexa</taxon>
        <taxon>Aconoidasida</taxon>
        <taxon>Piroplasmida</taxon>
        <taxon>Theileriidae</taxon>
        <taxon>Theileria</taxon>
    </lineage>
</organism>
<name>A0A976SJV9_THEOR</name>
<gene>
    <name evidence="1" type="ORF">MACK_004076</name>
</gene>
<dbReference type="AlphaFoldDB" id="A0A976SJV9"/>
<sequence>MPCKKCESKLTNLATPDVKRDGNKCAVRVNKLIEKKTKKDKLEAKGNQCKVCKVFLHINGKYCNSW</sequence>
<proteinExistence type="predicted"/>